<dbReference type="PROSITE" id="PS50048">
    <property type="entry name" value="ZN2_CY6_FUNGAL_2"/>
    <property type="match status" value="1"/>
</dbReference>
<evidence type="ECO:0000256" key="1">
    <source>
        <dbReference type="ARBA" id="ARBA00022723"/>
    </source>
</evidence>
<dbReference type="AlphaFoldDB" id="A0AA39PVS1"/>
<dbReference type="GO" id="GO:0008270">
    <property type="term" value="F:zinc ion binding"/>
    <property type="evidence" value="ECO:0007669"/>
    <property type="project" value="InterPro"/>
</dbReference>
<sequence length="669" mass="76533">MKVAKACDNCKRKKVKCEGDRQSSQRCKNCVSNDVDCTYIAAAKMIPYRHSSKEYIEDLERRVEKTRTILRKFLPDAVIEEEMIGKNQNQKRQKRKLTVTEHVSQSTDFPANDDTVFDDDSELDEADRLSQMAVGGPDVKNFGKSSNISFTSTALKVKQELGIPSIQTSQPPSNQLWVNLWSRKYQDVDVHLRYNYTFPEPDLLENLVALYFIHINRFWPLFHRPTFERSLAAALHLTDRAFAAIVLMVCAIGARFSDDPRVRVDRDELPYRHGWKWFIQVHRVSVLRTPNLYDLQKCVLSVFYVEGFAAHCSWTMLGTAVRMAQDLGAHRRQRPGKLPIAEEELLKRAFWVLACMDRILSMALGRPCAIQEEDIDADLPNDCDDEYWESGLVQPSGIPSAMSFFSSFVKLNRIFCRCLRTIYSPRRPTTLRRPVEKKSKEDIVAELDSSVNEWMDSVPEHIRWEPRPENEIFYSQSVFLYCSYYHLRILIHRPFIPSPGKSSTLSPPSLLISTNAARSIGYILDCQSQKLPDSPKYYCAMSIFSAAVILLLNCWSNPTARSESKDVKRIVQCVNALQTFERQWPIAGRLCDAISHLVSGVYPKQRQSGSVRENIDISSQSLFHASQWAELMGMPFPSSNWASSSDDAYAQNFWAITDDVTRGALPCDP</sequence>
<accession>A0AA39PVS1</accession>
<dbReference type="InterPro" id="IPR036864">
    <property type="entry name" value="Zn2-C6_fun-type_DNA-bd_sf"/>
</dbReference>
<dbReference type="SUPFAM" id="SSF57701">
    <property type="entry name" value="Zn2/Cys6 DNA-binding domain"/>
    <property type="match status" value="1"/>
</dbReference>
<comment type="caution">
    <text evidence="4">The sequence shown here is derived from an EMBL/GenBank/DDBJ whole genome shotgun (WGS) entry which is preliminary data.</text>
</comment>
<protein>
    <submittedName>
        <fullName evidence="4">Fungal-specific transcription factor domain-containing protein</fullName>
    </submittedName>
</protein>
<dbReference type="GO" id="GO:0003677">
    <property type="term" value="F:DNA binding"/>
    <property type="evidence" value="ECO:0007669"/>
    <property type="project" value="InterPro"/>
</dbReference>
<dbReference type="InterPro" id="IPR007219">
    <property type="entry name" value="XnlR_reg_dom"/>
</dbReference>
<evidence type="ECO:0000313" key="5">
    <source>
        <dbReference type="Proteomes" id="UP001175227"/>
    </source>
</evidence>
<name>A0AA39PVS1_9AGAR</name>
<dbReference type="PROSITE" id="PS00463">
    <property type="entry name" value="ZN2_CY6_FUNGAL_1"/>
    <property type="match status" value="1"/>
</dbReference>
<dbReference type="Gene3D" id="4.10.240.10">
    <property type="entry name" value="Zn(2)-C6 fungal-type DNA-binding domain"/>
    <property type="match status" value="1"/>
</dbReference>
<feature type="domain" description="Zn(2)-C6 fungal-type" evidence="3">
    <location>
        <begin position="6"/>
        <end position="39"/>
    </location>
</feature>
<dbReference type="CDD" id="cd00067">
    <property type="entry name" value="GAL4"/>
    <property type="match status" value="1"/>
</dbReference>
<keyword evidence="1" id="KW-0479">Metal-binding</keyword>
<dbReference type="GO" id="GO:0006351">
    <property type="term" value="P:DNA-templated transcription"/>
    <property type="evidence" value="ECO:0007669"/>
    <property type="project" value="InterPro"/>
</dbReference>
<keyword evidence="2" id="KW-0539">Nucleus</keyword>
<reference evidence="4" key="1">
    <citation type="submission" date="2023-06" db="EMBL/GenBank/DDBJ databases">
        <authorList>
            <consortium name="Lawrence Berkeley National Laboratory"/>
            <person name="Ahrendt S."/>
            <person name="Sahu N."/>
            <person name="Indic B."/>
            <person name="Wong-Bajracharya J."/>
            <person name="Merenyi Z."/>
            <person name="Ke H.-M."/>
            <person name="Monk M."/>
            <person name="Kocsube S."/>
            <person name="Drula E."/>
            <person name="Lipzen A."/>
            <person name="Balint B."/>
            <person name="Henrissat B."/>
            <person name="Andreopoulos B."/>
            <person name="Martin F.M."/>
            <person name="Harder C.B."/>
            <person name="Rigling D."/>
            <person name="Ford K.L."/>
            <person name="Foster G.D."/>
            <person name="Pangilinan J."/>
            <person name="Papanicolaou A."/>
            <person name="Barry K."/>
            <person name="LaButti K."/>
            <person name="Viragh M."/>
            <person name="Koriabine M."/>
            <person name="Yan M."/>
            <person name="Riley R."/>
            <person name="Champramary S."/>
            <person name="Plett K.L."/>
            <person name="Tsai I.J."/>
            <person name="Slot J."/>
            <person name="Sipos G."/>
            <person name="Plett J."/>
            <person name="Nagy L.G."/>
            <person name="Grigoriev I.V."/>
        </authorList>
    </citation>
    <scope>NUCLEOTIDE SEQUENCE</scope>
    <source>
        <strain evidence="4">ICMP 16352</strain>
    </source>
</reference>
<dbReference type="SMART" id="SM00066">
    <property type="entry name" value="GAL4"/>
    <property type="match status" value="1"/>
</dbReference>
<organism evidence="4 5">
    <name type="scientific">Armillaria novae-zelandiae</name>
    <dbReference type="NCBI Taxonomy" id="153914"/>
    <lineage>
        <taxon>Eukaryota</taxon>
        <taxon>Fungi</taxon>
        <taxon>Dikarya</taxon>
        <taxon>Basidiomycota</taxon>
        <taxon>Agaricomycotina</taxon>
        <taxon>Agaricomycetes</taxon>
        <taxon>Agaricomycetidae</taxon>
        <taxon>Agaricales</taxon>
        <taxon>Marasmiineae</taxon>
        <taxon>Physalacriaceae</taxon>
        <taxon>Armillaria</taxon>
    </lineage>
</organism>
<gene>
    <name evidence="4" type="ORF">IW261DRAFT_1432487</name>
</gene>
<keyword evidence="5" id="KW-1185">Reference proteome</keyword>
<evidence type="ECO:0000259" key="3">
    <source>
        <dbReference type="PROSITE" id="PS50048"/>
    </source>
</evidence>
<dbReference type="PANTHER" id="PTHR46910:SF38">
    <property type="entry name" value="ZN(2)-C6 FUNGAL-TYPE DOMAIN-CONTAINING PROTEIN"/>
    <property type="match status" value="1"/>
</dbReference>
<proteinExistence type="predicted"/>
<dbReference type="Pfam" id="PF04082">
    <property type="entry name" value="Fungal_trans"/>
    <property type="match status" value="1"/>
</dbReference>
<dbReference type="PANTHER" id="PTHR46910">
    <property type="entry name" value="TRANSCRIPTION FACTOR PDR1"/>
    <property type="match status" value="1"/>
</dbReference>
<evidence type="ECO:0000256" key="2">
    <source>
        <dbReference type="ARBA" id="ARBA00023242"/>
    </source>
</evidence>
<dbReference type="InterPro" id="IPR001138">
    <property type="entry name" value="Zn2Cys6_DnaBD"/>
</dbReference>
<dbReference type="Proteomes" id="UP001175227">
    <property type="component" value="Unassembled WGS sequence"/>
</dbReference>
<dbReference type="Pfam" id="PF00172">
    <property type="entry name" value="Zn_clus"/>
    <property type="match status" value="1"/>
</dbReference>
<dbReference type="InterPro" id="IPR050987">
    <property type="entry name" value="AtrR-like"/>
</dbReference>
<dbReference type="CDD" id="cd12148">
    <property type="entry name" value="fungal_TF_MHR"/>
    <property type="match status" value="1"/>
</dbReference>
<dbReference type="SMART" id="SM00906">
    <property type="entry name" value="Fungal_trans"/>
    <property type="match status" value="1"/>
</dbReference>
<dbReference type="GO" id="GO:0000981">
    <property type="term" value="F:DNA-binding transcription factor activity, RNA polymerase II-specific"/>
    <property type="evidence" value="ECO:0007669"/>
    <property type="project" value="InterPro"/>
</dbReference>
<evidence type="ECO:0000313" key="4">
    <source>
        <dbReference type="EMBL" id="KAK0490519.1"/>
    </source>
</evidence>
<dbReference type="EMBL" id="JAUEPR010000001">
    <property type="protein sequence ID" value="KAK0490519.1"/>
    <property type="molecule type" value="Genomic_DNA"/>
</dbReference>